<keyword evidence="3" id="KW-1185">Reference proteome</keyword>
<feature type="compositionally biased region" description="Basic and acidic residues" evidence="1">
    <location>
        <begin position="35"/>
        <end position="48"/>
    </location>
</feature>
<feature type="non-terminal residue" evidence="2">
    <location>
        <position position="302"/>
    </location>
</feature>
<sequence length="302" mass="34522">NEKKKISKYGHSSVKKDQPESELVNSQPRKKLYKKRDVSKEKVRKPPVDDTTSPSLQQLRETLKTVRVKKRTPSSGDVLEKYPQRFTNRQPHNPRILRSQRSSQLVSQGYYQPPRRRLPRPRPSEYPSDFYSSDDEQREVEHVCQGSLEPESLEETEPEVREDSQPKTGENIEDEDTCYGSDYQGSQALQHPLGSAPHDLAGPTTHRLLEAADSGDFSVDSAYTGSRGATPEGILNPGFKPRRQSSNFTSPLVTTKHRQPRCVRRLPQVGPLQQLKRTILNEIRESKLYSDESINSLLDQYR</sequence>
<feature type="non-terminal residue" evidence="2">
    <location>
        <position position="1"/>
    </location>
</feature>
<evidence type="ECO:0000256" key="1">
    <source>
        <dbReference type="SAM" id="MobiDB-lite"/>
    </source>
</evidence>
<evidence type="ECO:0000313" key="3">
    <source>
        <dbReference type="Proteomes" id="UP001445076"/>
    </source>
</evidence>
<feature type="region of interest" description="Disordered" evidence="1">
    <location>
        <begin position="228"/>
        <end position="258"/>
    </location>
</feature>
<protein>
    <submittedName>
        <fullName evidence="2">Uncharacterized protein</fullName>
    </submittedName>
</protein>
<proteinExistence type="predicted"/>
<dbReference type="InterPro" id="IPR029357">
    <property type="entry name" value="SPATA7"/>
</dbReference>
<feature type="compositionally biased region" description="Low complexity" evidence="1">
    <location>
        <begin position="97"/>
        <end position="108"/>
    </location>
</feature>
<evidence type="ECO:0000313" key="2">
    <source>
        <dbReference type="EMBL" id="KAK8743977.1"/>
    </source>
</evidence>
<accession>A0AAW0XJD4</accession>
<dbReference type="AlphaFoldDB" id="A0AAW0XJD4"/>
<organism evidence="2 3">
    <name type="scientific">Cherax quadricarinatus</name>
    <name type="common">Australian red claw crayfish</name>
    <dbReference type="NCBI Taxonomy" id="27406"/>
    <lineage>
        <taxon>Eukaryota</taxon>
        <taxon>Metazoa</taxon>
        <taxon>Ecdysozoa</taxon>
        <taxon>Arthropoda</taxon>
        <taxon>Crustacea</taxon>
        <taxon>Multicrustacea</taxon>
        <taxon>Malacostraca</taxon>
        <taxon>Eumalacostraca</taxon>
        <taxon>Eucarida</taxon>
        <taxon>Decapoda</taxon>
        <taxon>Pleocyemata</taxon>
        <taxon>Astacidea</taxon>
        <taxon>Parastacoidea</taxon>
        <taxon>Parastacidae</taxon>
        <taxon>Cherax</taxon>
    </lineage>
</organism>
<feature type="region of interest" description="Disordered" evidence="1">
    <location>
        <begin position="1"/>
        <end position="173"/>
    </location>
</feature>
<feature type="compositionally biased region" description="Polar residues" evidence="1">
    <location>
        <begin position="50"/>
        <end position="60"/>
    </location>
</feature>
<name>A0AAW0XJD4_CHEQU</name>
<dbReference type="EMBL" id="JARKIK010000023">
    <property type="protein sequence ID" value="KAK8743977.1"/>
    <property type="molecule type" value="Genomic_DNA"/>
</dbReference>
<dbReference type="Pfam" id="PF15244">
    <property type="entry name" value="HSD3"/>
    <property type="match status" value="1"/>
</dbReference>
<gene>
    <name evidence="2" type="ORF">OTU49_000943</name>
</gene>
<comment type="caution">
    <text evidence="2">The sequence shown here is derived from an EMBL/GenBank/DDBJ whole genome shotgun (WGS) entry which is preliminary data.</text>
</comment>
<dbReference type="Proteomes" id="UP001445076">
    <property type="component" value="Unassembled WGS sequence"/>
</dbReference>
<reference evidence="2 3" key="1">
    <citation type="journal article" date="2024" name="BMC Genomics">
        <title>Genome assembly of redclaw crayfish (Cherax quadricarinatus) provides insights into its immune adaptation and hypoxia tolerance.</title>
        <authorList>
            <person name="Liu Z."/>
            <person name="Zheng J."/>
            <person name="Li H."/>
            <person name="Fang K."/>
            <person name="Wang S."/>
            <person name="He J."/>
            <person name="Zhou D."/>
            <person name="Weng S."/>
            <person name="Chi M."/>
            <person name="Gu Z."/>
            <person name="He J."/>
            <person name="Li F."/>
            <person name="Wang M."/>
        </authorList>
    </citation>
    <scope>NUCLEOTIDE SEQUENCE [LARGE SCALE GENOMIC DNA]</scope>
    <source>
        <strain evidence="2">ZL_2023a</strain>
    </source>
</reference>
<feature type="compositionally biased region" description="Polar residues" evidence="1">
    <location>
        <begin position="244"/>
        <end position="253"/>
    </location>
</feature>